<evidence type="ECO:0000313" key="2">
    <source>
        <dbReference type="EMBL" id="MBB3118681.1"/>
    </source>
</evidence>
<keyword evidence="1" id="KW-1133">Transmembrane helix</keyword>
<comment type="caution">
    <text evidence="2">The sequence shown here is derived from an EMBL/GenBank/DDBJ whole genome shotgun (WGS) entry which is preliminary data.</text>
</comment>
<proteinExistence type="predicted"/>
<gene>
    <name evidence="2" type="ORF">FHS03_001726</name>
</gene>
<feature type="transmembrane region" description="Helical" evidence="1">
    <location>
        <begin position="67"/>
        <end position="89"/>
    </location>
</feature>
<protein>
    <submittedName>
        <fullName evidence="2">Uncharacterized protein</fullName>
    </submittedName>
</protein>
<reference evidence="2 3" key="1">
    <citation type="submission" date="2020-08" db="EMBL/GenBank/DDBJ databases">
        <title>Genomic Encyclopedia of Type Strains, Phase III (KMG-III): the genomes of soil and plant-associated and newly described type strains.</title>
        <authorList>
            <person name="Whitman W."/>
        </authorList>
    </citation>
    <scope>NUCLEOTIDE SEQUENCE [LARGE SCALE GENOMIC DNA]</scope>
    <source>
        <strain evidence="2 3">CECT 8897</strain>
    </source>
</reference>
<dbReference type="RefSeq" id="WP_183440593.1">
    <property type="nucleotide sequence ID" value="NZ_JACHXD010000004.1"/>
</dbReference>
<dbReference type="EMBL" id="JACHXD010000004">
    <property type="protein sequence ID" value="MBB3118681.1"/>
    <property type="molecule type" value="Genomic_DNA"/>
</dbReference>
<dbReference type="Proteomes" id="UP000541535">
    <property type="component" value="Unassembled WGS sequence"/>
</dbReference>
<evidence type="ECO:0000256" key="1">
    <source>
        <dbReference type="SAM" id="Phobius"/>
    </source>
</evidence>
<sequence length="99" mass="11055">MSARKRKRSRQIRSGNNLPVVTQVGRYAGHIFISTVFLLLTLLPAGGVSILTSWLPAIVDDPVYLGFAWLLHVVVLVCDGLLFAFWMLCRLLKAIMELS</sequence>
<accession>A0A7W5B8V5</accession>
<feature type="transmembrane region" description="Helical" evidence="1">
    <location>
        <begin position="31"/>
        <end position="55"/>
    </location>
</feature>
<organism evidence="2 3">
    <name type="scientific">Pseudoduganella violacea</name>
    <dbReference type="NCBI Taxonomy" id="1715466"/>
    <lineage>
        <taxon>Bacteria</taxon>
        <taxon>Pseudomonadati</taxon>
        <taxon>Pseudomonadota</taxon>
        <taxon>Betaproteobacteria</taxon>
        <taxon>Burkholderiales</taxon>
        <taxon>Oxalobacteraceae</taxon>
        <taxon>Telluria group</taxon>
        <taxon>Pseudoduganella</taxon>
    </lineage>
</organism>
<keyword evidence="1" id="KW-0812">Transmembrane</keyword>
<keyword evidence="1" id="KW-0472">Membrane</keyword>
<dbReference type="AlphaFoldDB" id="A0A7W5B8V5"/>
<evidence type="ECO:0000313" key="3">
    <source>
        <dbReference type="Proteomes" id="UP000541535"/>
    </source>
</evidence>
<name>A0A7W5B8V5_9BURK</name>
<keyword evidence="3" id="KW-1185">Reference proteome</keyword>